<gene>
    <name evidence="4" type="ORF">NZH93_44835</name>
</gene>
<dbReference type="GO" id="GO:0005524">
    <property type="term" value="F:ATP binding"/>
    <property type="evidence" value="ECO:0007669"/>
    <property type="project" value="UniProtKB-KW"/>
</dbReference>
<organism evidence="4 5">
    <name type="scientific">Umezawaea endophytica</name>
    <dbReference type="NCBI Taxonomy" id="1654476"/>
    <lineage>
        <taxon>Bacteria</taxon>
        <taxon>Bacillati</taxon>
        <taxon>Actinomycetota</taxon>
        <taxon>Actinomycetes</taxon>
        <taxon>Pseudonocardiales</taxon>
        <taxon>Pseudonocardiaceae</taxon>
        <taxon>Umezawaea</taxon>
    </lineage>
</organism>
<sequence length="280" mass="30144">MDEGSAALVAAGLGKRYRRGWALEDCTFTLPSGRIAALVGPNGAGKSTLMSLATGLLRPTAGSVEVLGRPGFLAQGKPLYQGFTVQEMLRAGRMLNPDWDDEYARRLVDEARVPLGARIRTLSGGQRTRVALAVTLGRRPEVVLLDEPLADLDPLARQEVMQALLSEVAETGTTVVLSSHVIADLDGICDHLLLLSDGRVRLAGDVEDLLAEHRLLIGPRSLEVPPEFVVERRDVERQSTVLVRGLADLPDVEVLDPTLEELTLGYFRAGRAAAERGVAA</sequence>
<evidence type="ECO:0000313" key="5">
    <source>
        <dbReference type="Proteomes" id="UP001141259"/>
    </source>
</evidence>
<dbReference type="EMBL" id="JANYMP010000040">
    <property type="protein sequence ID" value="MCS7484005.1"/>
    <property type="molecule type" value="Genomic_DNA"/>
</dbReference>
<keyword evidence="2 4" id="KW-0067">ATP-binding</keyword>
<reference evidence="4" key="1">
    <citation type="submission" date="2022-08" db="EMBL/GenBank/DDBJ databases">
        <authorList>
            <person name="Tistechok S."/>
            <person name="Samborskyy M."/>
            <person name="Roman I."/>
        </authorList>
    </citation>
    <scope>NUCLEOTIDE SEQUENCE</scope>
    <source>
        <strain evidence="4">DSM 103496</strain>
    </source>
</reference>
<protein>
    <submittedName>
        <fullName evidence="4">ABC transporter ATP-binding protein</fullName>
    </submittedName>
</protein>
<dbReference type="InterPro" id="IPR003593">
    <property type="entry name" value="AAA+_ATPase"/>
</dbReference>
<proteinExistence type="predicted"/>
<dbReference type="Proteomes" id="UP001141259">
    <property type="component" value="Unassembled WGS sequence"/>
</dbReference>
<dbReference type="SMART" id="SM00382">
    <property type="entry name" value="AAA"/>
    <property type="match status" value="1"/>
</dbReference>
<dbReference type="PANTHER" id="PTHR43158">
    <property type="entry name" value="SKFA PEPTIDE EXPORT ATP-BINDING PROTEIN SKFE"/>
    <property type="match status" value="1"/>
</dbReference>
<evidence type="ECO:0000313" key="4">
    <source>
        <dbReference type="EMBL" id="MCS7484005.1"/>
    </source>
</evidence>
<comment type="caution">
    <text evidence="4">The sequence shown here is derived from an EMBL/GenBank/DDBJ whole genome shotgun (WGS) entry which is preliminary data.</text>
</comment>
<dbReference type="InterPro" id="IPR027417">
    <property type="entry name" value="P-loop_NTPase"/>
</dbReference>
<dbReference type="Pfam" id="PF00005">
    <property type="entry name" value="ABC_tran"/>
    <property type="match status" value="1"/>
</dbReference>
<dbReference type="SUPFAM" id="SSF52540">
    <property type="entry name" value="P-loop containing nucleoside triphosphate hydrolases"/>
    <property type="match status" value="1"/>
</dbReference>
<feature type="domain" description="ABC transporter" evidence="3">
    <location>
        <begin position="8"/>
        <end position="222"/>
    </location>
</feature>
<dbReference type="PANTHER" id="PTHR43158:SF2">
    <property type="entry name" value="SKFA PEPTIDE EXPORT ATP-BINDING PROTEIN SKFE"/>
    <property type="match status" value="1"/>
</dbReference>
<dbReference type="PROSITE" id="PS00211">
    <property type="entry name" value="ABC_TRANSPORTER_1"/>
    <property type="match status" value="1"/>
</dbReference>
<dbReference type="InterPro" id="IPR017871">
    <property type="entry name" value="ABC_transporter-like_CS"/>
</dbReference>
<dbReference type="AlphaFoldDB" id="A0A9X3AL72"/>
<evidence type="ECO:0000259" key="3">
    <source>
        <dbReference type="PROSITE" id="PS50893"/>
    </source>
</evidence>
<accession>A0A9X3AL72</accession>
<dbReference type="GO" id="GO:0016887">
    <property type="term" value="F:ATP hydrolysis activity"/>
    <property type="evidence" value="ECO:0007669"/>
    <property type="project" value="InterPro"/>
</dbReference>
<dbReference type="PROSITE" id="PS50893">
    <property type="entry name" value="ABC_TRANSPORTER_2"/>
    <property type="match status" value="1"/>
</dbReference>
<evidence type="ECO:0000256" key="2">
    <source>
        <dbReference type="ARBA" id="ARBA00022840"/>
    </source>
</evidence>
<dbReference type="RefSeq" id="WP_259629459.1">
    <property type="nucleotide sequence ID" value="NZ_JANYMP010000040.1"/>
</dbReference>
<dbReference type="CDD" id="cd03230">
    <property type="entry name" value="ABC_DR_subfamily_A"/>
    <property type="match status" value="1"/>
</dbReference>
<dbReference type="Gene3D" id="3.40.50.300">
    <property type="entry name" value="P-loop containing nucleotide triphosphate hydrolases"/>
    <property type="match status" value="1"/>
</dbReference>
<evidence type="ECO:0000256" key="1">
    <source>
        <dbReference type="ARBA" id="ARBA00022741"/>
    </source>
</evidence>
<keyword evidence="5" id="KW-1185">Reference proteome</keyword>
<keyword evidence="1" id="KW-0547">Nucleotide-binding</keyword>
<name>A0A9X3AL72_9PSEU</name>
<dbReference type="InterPro" id="IPR003439">
    <property type="entry name" value="ABC_transporter-like_ATP-bd"/>
</dbReference>